<evidence type="ECO:0000313" key="3">
    <source>
        <dbReference type="Proteomes" id="UP000799439"/>
    </source>
</evidence>
<proteinExistence type="predicted"/>
<dbReference type="Proteomes" id="UP000799439">
    <property type="component" value="Unassembled WGS sequence"/>
</dbReference>
<dbReference type="AlphaFoldDB" id="A0A9P4J7H0"/>
<organism evidence="2 3">
    <name type="scientific">Myriangium duriaei CBS 260.36</name>
    <dbReference type="NCBI Taxonomy" id="1168546"/>
    <lineage>
        <taxon>Eukaryota</taxon>
        <taxon>Fungi</taxon>
        <taxon>Dikarya</taxon>
        <taxon>Ascomycota</taxon>
        <taxon>Pezizomycotina</taxon>
        <taxon>Dothideomycetes</taxon>
        <taxon>Dothideomycetidae</taxon>
        <taxon>Myriangiales</taxon>
        <taxon>Myriangiaceae</taxon>
        <taxon>Myriangium</taxon>
    </lineage>
</organism>
<accession>A0A9P4J7H0</accession>
<feature type="region of interest" description="Disordered" evidence="1">
    <location>
        <begin position="1"/>
        <end position="34"/>
    </location>
</feature>
<comment type="caution">
    <text evidence="2">The sequence shown here is derived from an EMBL/GenBank/DDBJ whole genome shotgun (WGS) entry which is preliminary data.</text>
</comment>
<dbReference type="EMBL" id="ML996082">
    <property type="protein sequence ID" value="KAF2156294.1"/>
    <property type="molecule type" value="Genomic_DNA"/>
</dbReference>
<evidence type="ECO:0000313" key="2">
    <source>
        <dbReference type="EMBL" id="KAF2156294.1"/>
    </source>
</evidence>
<gene>
    <name evidence="2" type="ORF">K461DRAFT_275413</name>
</gene>
<reference evidence="2" key="1">
    <citation type="journal article" date="2020" name="Stud. Mycol.">
        <title>101 Dothideomycetes genomes: a test case for predicting lifestyles and emergence of pathogens.</title>
        <authorList>
            <person name="Haridas S."/>
            <person name="Albert R."/>
            <person name="Binder M."/>
            <person name="Bloem J."/>
            <person name="Labutti K."/>
            <person name="Salamov A."/>
            <person name="Andreopoulos B."/>
            <person name="Baker S."/>
            <person name="Barry K."/>
            <person name="Bills G."/>
            <person name="Bluhm B."/>
            <person name="Cannon C."/>
            <person name="Castanera R."/>
            <person name="Culley D."/>
            <person name="Daum C."/>
            <person name="Ezra D."/>
            <person name="Gonzalez J."/>
            <person name="Henrissat B."/>
            <person name="Kuo A."/>
            <person name="Liang C."/>
            <person name="Lipzen A."/>
            <person name="Lutzoni F."/>
            <person name="Magnuson J."/>
            <person name="Mondo S."/>
            <person name="Nolan M."/>
            <person name="Ohm R."/>
            <person name="Pangilinan J."/>
            <person name="Park H.-J."/>
            <person name="Ramirez L."/>
            <person name="Alfaro M."/>
            <person name="Sun H."/>
            <person name="Tritt A."/>
            <person name="Yoshinaga Y."/>
            <person name="Zwiers L.-H."/>
            <person name="Turgeon B."/>
            <person name="Goodwin S."/>
            <person name="Spatafora J."/>
            <person name="Crous P."/>
            <person name="Grigoriev I."/>
        </authorList>
    </citation>
    <scope>NUCLEOTIDE SEQUENCE</scope>
    <source>
        <strain evidence="2">CBS 260.36</strain>
    </source>
</reference>
<protein>
    <submittedName>
        <fullName evidence="2">Uncharacterized protein</fullName>
    </submittedName>
</protein>
<feature type="compositionally biased region" description="Acidic residues" evidence="1">
    <location>
        <begin position="7"/>
        <end position="28"/>
    </location>
</feature>
<sequence>MATHDNPDEELSDYSDVEIESCSEPDVEEGQRMTDEEVKDWLTNTYRHSSNNL</sequence>
<keyword evidence="3" id="KW-1185">Reference proteome</keyword>
<name>A0A9P4J7H0_9PEZI</name>
<evidence type="ECO:0000256" key="1">
    <source>
        <dbReference type="SAM" id="MobiDB-lite"/>
    </source>
</evidence>